<dbReference type="AlphaFoldDB" id="A0A3J5UTD9"/>
<evidence type="ECO:0000313" key="1">
    <source>
        <dbReference type="EMBL" id="MHI20941.1"/>
    </source>
</evidence>
<sequence>MDAKEISLRLNQMQQRRLMSDRTIYFISDSNGKFRCNHRIKSWSDMRMEQYQEMNRGHI</sequence>
<dbReference type="Proteomes" id="UP000885364">
    <property type="component" value="Unassembled WGS sequence"/>
</dbReference>
<gene>
    <name evidence="1" type="ORF">EEM47_03370</name>
</gene>
<organism evidence="1">
    <name type="scientific">Salmonella enterica</name>
    <name type="common">Salmonella choleraesuis</name>
    <dbReference type="NCBI Taxonomy" id="28901"/>
    <lineage>
        <taxon>Bacteria</taxon>
        <taxon>Pseudomonadati</taxon>
        <taxon>Pseudomonadota</taxon>
        <taxon>Gammaproteobacteria</taxon>
        <taxon>Enterobacterales</taxon>
        <taxon>Enterobacteriaceae</taxon>
        <taxon>Salmonella</taxon>
    </lineage>
</organism>
<proteinExistence type="predicted"/>
<protein>
    <submittedName>
        <fullName evidence="1">Uncharacterized protein</fullName>
    </submittedName>
</protein>
<name>A0A3J5UTD9_SALER</name>
<accession>A0A3J5UTD9</accession>
<dbReference type="EMBL" id="ROVY01000006">
    <property type="protein sequence ID" value="MHI20941.1"/>
    <property type="molecule type" value="Genomic_DNA"/>
</dbReference>
<reference evidence="1" key="1">
    <citation type="submission" date="2018-11" db="EMBL/GenBank/DDBJ databases">
        <authorList>
            <consortium name="PulseNet: The National Subtyping Network for Foodborne Disease Surveillance"/>
            <person name="Tarr C.L."/>
            <person name="Trees E."/>
            <person name="Katz L.S."/>
            <person name="Carleton-Romer H.A."/>
            <person name="Stroika S."/>
            <person name="Kucerova Z."/>
            <person name="Roache K.F."/>
            <person name="Sabol A.L."/>
            <person name="Besser J."/>
            <person name="Gerner-Smidt P."/>
        </authorList>
    </citation>
    <scope>NUCLEOTIDE SEQUENCE [LARGE SCALE GENOMIC DNA]</scope>
    <source>
        <strain evidence="1">PNUSAS059688</strain>
    </source>
</reference>
<comment type="caution">
    <text evidence="1">The sequence shown here is derived from an EMBL/GenBank/DDBJ whole genome shotgun (WGS) entry which is preliminary data.</text>
</comment>